<protein>
    <submittedName>
        <fullName evidence="6">Zinc-binding dehydrogenase</fullName>
    </submittedName>
</protein>
<dbReference type="SUPFAM" id="SSF50129">
    <property type="entry name" value="GroES-like"/>
    <property type="match status" value="1"/>
</dbReference>
<dbReference type="PANTHER" id="PTHR43401">
    <property type="entry name" value="L-THREONINE 3-DEHYDROGENASE"/>
    <property type="match status" value="1"/>
</dbReference>
<keyword evidence="3" id="KW-0560">Oxidoreductase</keyword>
<dbReference type="SUPFAM" id="SSF51735">
    <property type="entry name" value="NAD(P)-binding Rossmann-fold domains"/>
    <property type="match status" value="1"/>
</dbReference>
<dbReference type="Proteomes" id="UP001579974">
    <property type="component" value="Unassembled WGS sequence"/>
</dbReference>
<evidence type="ECO:0000256" key="2">
    <source>
        <dbReference type="ARBA" id="ARBA00022833"/>
    </source>
</evidence>
<evidence type="ECO:0000313" key="7">
    <source>
        <dbReference type="Proteomes" id="UP001579974"/>
    </source>
</evidence>
<evidence type="ECO:0000313" key="6">
    <source>
        <dbReference type="EMBL" id="MFB5190631.1"/>
    </source>
</evidence>
<sequence>MRQAVLTKSKQFEIFETDVPPVGERDVLIRVLTCGMCTGELHVWADSSGGNYPIRLGHEVVGEIVEIGPAVTGVKVGDMVAAINQHSGFAEFCTTPVESVALLPANLSPKTALGEPLACAVNATRRIGATDESTVVLIGCGFMGLLLIQCLKAQGVANIIAVDVRAESVQRAKELGADVALNATLDNVAEVVQQMTLGQGADVVVEATGTQSGLDLCTDLVRIRGLLAVYGYHQGGTRQVNMQLWNWKGLDIVNAHERDVSVYVEGMKIGLDLVSSGKVDLASLITHRFPLDEINSAFGIAARKAEGYVKGTIDL</sequence>
<dbReference type="PANTHER" id="PTHR43401:SF2">
    <property type="entry name" value="L-THREONINE 3-DEHYDROGENASE"/>
    <property type="match status" value="1"/>
</dbReference>
<feature type="domain" description="Enoyl reductase (ER)" evidence="5">
    <location>
        <begin position="8"/>
        <end position="304"/>
    </location>
</feature>
<dbReference type="InterPro" id="IPR020843">
    <property type="entry name" value="ER"/>
</dbReference>
<dbReference type="Pfam" id="PF08240">
    <property type="entry name" value="ADH_N"/>
    <property type="match status" value="1"/>
</dbReference>
<dbReference type="PROSITE" id="PS00059">
    <property type="entry name" value="ADH_ZINC"/>
    <property type="match status" value="1"/>
</dbReference>
<keyword evidence="7" id="KW-1185">Reference proteome</keyword>
<comment type="caution">
    <text evidence="6">The sequence shown here is derived from an EMBL/GenBank/DDBJ whole genome shotgun (WGS) entry which is preliminary data.</text>
</comment>
<dbReference type="RefSeq" id="WP_275474754.1">
    <property type="nucleotide sequence ID" value="NZ_CP162940.1"/>
</dbReference>
<dbReference type="Gene3D" id="3.90.180.10">
    <property type="entry name" value="Medium-chain alcohol dehydrogenases, catalytic domain"/>
    <property type="match status" value="2"/>
</dbReference>
<dbReference type="InterPro" id="IPR013154">
    <property type="entry name" value="ADH-like_N"/>
</dbReference>
<dbReference type="InterPro" id="IPR050129">
    <property type="entry name" value="Zn_alcohol_dh"/>
</dbReference>
<gene>
    <name evidence="6" type="ORF">KKP3000_004102</name>
</gene>
<comment type="cofactor">
    <cofactor evidence="4">
        <name>Zn(2+)</name>
        <dbReference type="ChEBI" id="CHEBI:29105"/>
    </cofactor>
</comment>
<evidence type="ECO:0000256" key="3">
    <source>
        <dbReference type="ARBA" id="ARBA00023002"/>
    </source>
</evidence>
<keyword evidence="1 4" id="KW-0479">Metal-binding</keyword>
<proteinExistence type="inferred from homology"/>
<evidence type="ECO:0000256" key="1">
    <source>
        <dbReference type="ARBA" id="ARBA00022723"/>
    </source>
</evidence>
<dbReference type="Pfam" id="PF00107">
    <property type="entry name" value="ADH_zinc_N"/>
    <property type="match status" value="1"/>
</dbReference>
<dbReference type="InterPro" id="IPR002328">
    <property type="entry name" value="ADH_Zn_CS"/>
</dbReference>
<keyword evidence="2 4" id="KW-0862">Zinc</keyword>
<reference evidence="6 7" key="1">
    <citation type="journal article" date="2024" name="Int. J. Mol. Sci.">
        <title>Exploration of Alicyclobacillus spp. Genome in Search of Antibiotic Resistance.</title>
        <authorList>
            <person name="Bucka-Kolendo J."/>
            <person name="Kiousi D.E."/>
            <person name="Dekowska A."/>
            <person name="Mikolajczuk-Szczyrba A."/>
            <person name="Karadedos D.M."/>
            <person name="Michael P."/>
            <person name="Galanis A."/>
            <person name="Sokolowska B."/>
        </authorList>
    </citation>
    <scope>NUCLEOTIDE SEQUENCE [LARGE SCALE GENOMIC DNA]</scope>
    <source>
        <strain evidence="6 7">KKP 3000</strain>
    </source>
</reference>
<evidence type="ECO:0000259" key="5">
    <source>
        <dbReference type="SMART" id="SM00829"/>
    </source>
</evidence>
<name>A0ABV5AEL1_9BACL</name>
<comment type="similarity">
    <text evidence="4">Belongs to the zinc-containing alcohol dehydrogenase family.</text>
</comment>
<dbReference type="InterPro" id="IPR013149">
    <property type="entry name" value="ADH-like_C"/>
</dbReference>
<dbReference type="SMART" id="SM00829">
    <property type="entry name" value="PKS_ER"/>
    <property type="match status" value="1"/>
</dbReference>
<organism evidence="6 7">
    <name type="scientific">Alicyclobacillus fastidiosus</name>
    <dbReference type="NCBI Taxonomy" id="392011"/>
    <lineage>
        <taxon>Bacteria</taxon>
        <taxon>Bacillati</taxon>
        <taxon>Bacillota</taxon>
        <taxon>Bacilli</taxon>
        <taxon>Bacillales</taxon>
        <taxon>Alicyclobacillaceae</taxon>
        <taxon>Alicyclobacillus</taxon>
    </lineage>
</organism>
<evidence type="ECO:0000256" key="4">
    <source>
        <dbReference type="RuleBase" id="RU361277"/>
    </source>
</evidence>
<accession>A0ABV5AEL1</accession>
<dbReference type="InterPro" id="IPR011032">
    <property type="entry name" value="GroES-like_sf"/>
</dbReference>
<dbReference type="EMBL" id="JBDXSU010000006">
    <property type="protein sequence ID" value="MFB5190631.1"/>
    <property type="molecule type" value="Genomic_DNA"/>
</dbReference>
<dbReference type="Gene3D" id="3.40.50.720">
    <property type="entry name" value="NAD(P)-binding Rossmann-like Domain"/>
    <property type="match status" value="1"/>
</dbReference>
<dbReference type="InterPro" id="IPR036291">
    <property type="entry name" value="NAD(P)-bd_dom_sf"/>
</dbReference>